<evidence type="ECO:0000256" key="8">
    <source>
        <dbReference type="ARBA" id="ARBA00047651"/>
    </source>
</evidence>
<keyword evidence="6 13" id="KW-0456">Lyase</keyword>
<dbReference type="PIRSF" id="PIRSF001415">
    <property type="entry name" value="Porphbilin_synth"/>
    <property type="match status" value="1"/>
</dbReference>
<dbReference type="HOGENOM" id="CLU_035731_0_0_7"/>
<feature type="binding site" evidence="10">
    <location>
        <position position="207"/>
    </location>
    <ligand>
        <name>5-aminolevulinate</name>
        <dbReference type="ChEBI" id="CHEBI:356416"/>
        <label>1</label>
    </ligand>
</feature>
<organism evidence="15 16">
    <name type="scientific">Megalodesulfovibrio gigas (strain ATCC 19364 / DSM 1382 / NCIMB 9332 / VKM B-1759)</name>
    <name type="common">Desulfovibrio gigas</name>
    <dbReference type="NCBI Taxonomy" id="1121448"/>
    <lineage>
        <taxon>Bacteria</taxon>
        <taxon>Pseudomonadati</taxon>
        <taxon>Thermodesulfobacteriota</taxon>
        <taxon>Desulfovibrionia</taxon>
        <taxon>Desulfovibrionales</taxon>
        <taxon>Desulfovibrionaceae</taxon>
        <taxon>Megalodesulfovibrio</taxon>
    </lineage>
</organism>
<keyword evidence="7 13" id="KW-0627">Porphyrin biosynthesis</keyword>
<dbReference type="STRING" id="1121448.DGI_2629"/>
<evidence type="ECO:0000256" key="12">
    <source>
        <dbReference type="PIRSR" id="PIRSR001415-5"/>
    </source>
</evidence>
<comment type="pathway">
    <text evidence="1">Porphyrin-containing compound metabolism; protoporphyrin-IX biosynthesis; coproporphyrinogen-III from 5-aminolevulinate: step 1/4.</text>
</comment>
<dbReference type="EMBL" id="CP006585">
    <property type="protein sequence ID" value="AGW14360.1"/>
    <property type="molecule type" value="Genomic_DNA"/>
</dbReference>
<comment type="subunit">
    <text evidence="13">Homooctamer.</text>
</comment>
<comment type="similarity">
    <text evidence="2 14">Belongs to the ALAD family.</text>
</comment>
<feature type="active site" description="Schiff-base intermediate with substrate" evidence="9">
    <location>
        <position position="197"/>
    </location>
</feature>
<evidence type="ECO:0000256" key="2">
    <source>
        <dbReference type="ARBA" id="ARBA00008055"/>
    </source>
</evidence>
<keyword evidence="5" id="KW-0350">Heme biosynthesis</keyword>
<keyword evidence="16" id="KW-1185">Reference proteome</keyword>
<dbReference type="GO" id="GO:0008270">
    <property type="term" value="F:zinc ion binding"/>
    <property type="evidence" value="ECO:0007669"/>
    <property type="project" value="TreeGrafter"/>
</dbReference>
<evidence type="ECO:0000256" key="3">
    <source>
        <dbReference type="ARBA" id="ARBA00012053"/>
    </source>
</evidence>
<dbReference type="GO" id="GO:0005829">
    <property type="term" value="C:cytosol"/>
    <property type="evidence" value="ECO:0007669"/>
    <property type="project" value="TreeGrafter"/>
</dbReference>
<dbReference type="PRINTS" id="PR00144">
    <property type="entry name" value="DALDHYDRTASE"/>
</dbReference>
<feature type="binding site" evidence="11">
    <location>
        <position position="122"/>
    </location>
    <ligand>
        <name>Zn(2+)</name>
        <dbReference type="ChEBI" id="CHEBI:29105"/>
        <note>catalytic</note>
    </ligand>
</feature>
<dbReference type="Gene3D" id="3.20.20.70">
    <property type="entry name" value="Aldolase class I"/>
    <property type="match status" value="1"/>
</dbReference>
<feature type="binding site" evidence="11">
    <location>
        <position position="132"/>
    </location>
    <ligand>
        <name>Zn(2+)</name>
        <dbReference type="ChEBI" id="CHEBI:29105"/>
        <note>catalytic</note>
    </ligand>
</feature>
<dbReference type="PROSITE" id="PS00169">
    <property type="entry name" value="D_ALA_DEHYDRATASE"/>
    <property type="match status" value="1"/>
</dbReference>
<protein>
    <recommendedName>
        <fullName evidence="4 13">Delta-aminolevulinic acid dehydratase</fullName>
        <ecNumber evidence="3 13">4.2.1.24</ecNumber>
    </recommendedName>
</protein>
<keyword evidence="11" id="KW-0862">Zinc</keyword>
<dbReference type="SUPFAM" id="SSF51569">
    <property type="entry name" value="Aldolase"/>
    <property type="match status" value="1"/>
</dbReference>
<dbReference type="OrthoDB" id="9805001at2"/>
<comment type="catalytic activity">
    <reaction evidence="8 13">
        <text>2 5-aminolevulinate = porphobilinogen + 2 H2O + H(+)</text>
        <dbReference type="Rhea" id="RHEA:24064"/>
        <dbReference type="ChEBI" id="CHEBI:15377"/>
        <dbReference type="ChEBI" id="CHEBI:15378"/>
        <dbReference type="ChEBI" id="CHEBI:58126"/>
        <dbReference type="ChEBI" id="CHEBI:356416"/>
        <dbReference type="EC" id="4.2.1.24"/>
    </reaction>
</comment>
<evidence type="ECO:0000256" key="9">
    <source>
        <dbReference type="PIRSR" id="PIRSR001415-1"/>
    </source>
</evidence>
<evidence type="ECO:0000256" key="4">
    <source>
        <dbReference type="ARBA" id="ARBA00020771"/>
    </source>
</evidence>
<evidence type="ECO:0000256" key="1">
    <source>
        <dbReference type="ARBA" id="ARBA00004694"/>
    </source>
</evidence>
<dbReference type="GO" id="GO:0006782">
    <property type="term" value="P:protoporphyrinogen IX biosynthetic process"/>
    <property type="evidence" value="ECO:0007669"/>
    <property type="project" value="UniProtKB-UniPathway"/>
</dbReference>
<dbReference type="FunFam" id="3.20.20.70:FF:000019">
    <property type="entry name" value="Delta-aminolevulinic acid dehydratase"/>
    <property type="match status" value="1"/>
</dbReference>
<sequence>MPQGFHRGRRLRRTPALRDLVREHSVDAGDLIQPYFVDELLDSHAVSPIGSMPGQFRYGEKALVDEAARLADAGVGGVILFGIPKEKDAIGSQGFAAEGIVQRSIAAIKARVPQLLVMTDVCCCEYTSHGHCGQLCGEDVENDATLRLLQQTAVSHARAGADIVAPSDMMDGRVAAIRQALDAAGFPQIPVLSYAVKYASGFYGPFREAADSTPAFGDRASYQMDPANVREALREAQADVDEGADMLMVKPGMPYLDIVRLLRDRFPHPLFVYQVSGEYAMIKAAAQLGWLDEKRVALESLLAFKRAGADGILTYFAKDFASLK</sequence>
<dbReference type="CDD" id="cd00384">
    <property type="entry name" value="ALAD_PBGS"/>
    <property type="match status" value="1"/>
</dbReference>
<evidence type="ECO:0000256" key="10">
    <source>
        <dbReference type="PIRSR" id="PIRSR001415-2"/>
    </source>
</evidence>
<feature type="binding site" evidence="10">
    <location>
        <position position="276"/>
    </location>
    <ligand>
        <name>5-aminolevulinate</name>
        <dbReference type="ChEBI" id="CHEBI:356416"/>
        <label>2</label>
    </ligand>
</feature>
<evidence type="ECO:0000313" key="16">
    <source>
        <dbReference type="Proteomes" id="UP000016587"/>
    </source>
</evidence>
<evidence type="ECO:0000256" key="11">
    <source>
        <dbReference type="PIRSR" id="PIRSR001415-3"/>
    </source>
</evidence>
<feature type="binding site" evidence="12">
    <location>
        <position position="235"/>
    </location>
    <ligand>
        <name>Mg(2+)</name>
        <dbReference type="ChEBI" id="CHEBI:18420"/>
    </ligand>
</feature>
<dbReference type="PATRIC" id="fig|1121448.10.peg.2580"/>
<dbReference type="KEGG" id="dgg:DGI_2629"/>
<evidence type="ECO:0000256" key="5">
    <source>
        <dbReference type="ARBA" id="ARBA00023133"/>
    </source>
</evidence>
<evidence type="ECO:0000256" key="7">
    <source>
        <dbReference type="ARBA" id="ARBA00023244"/>
    </source>
</evidence>
<accession>T2GCQ1</accession>
<feature type="active site" description="Schiff-base intermediate with substrate" evidence="9">
    <location>
        <position position="250"/>
    </location>
</feature>
<dbReference type="eggNOG" id="COG0113">
    <property type="taxonomic scope" value="Bacteria"/>
</dbReference>
<dbReference type="NCBIfam" id="NF006762">
    <property type="entry name" value="PRK09283.1"/>
    <property type="match status" value="1"/>
</dbReference>
<name>T2GCQ1_MEGG1</name>
<reference evidence="15 16" key="1">
    <citation type="journal article" date="2013" name="J. Bacteriol.">
        <title>Roles of HynAB and Ech, the only two hydrogenases found in the model sulfate reducer Desulfovibrio gigas.</title>
        <authorList>
            <person name="Morais-Silva F.O."/>
            <person name="Santos C.I."/>
            <person name="Rodrigues R."/>
            <person name="Pereira I.A."/>
            <person name="Rodrigues-Pousada C."/>
        </authorList>
    </citation>
    <scope>NUCLEOTIDE SEQUENCE [LARGE SCALE GENOMIC DNA]</scope>
    <source>
        <strain evidence="16">ATCC 19364 / DSM 1382 / NCIMB 9332 / VKM B-1759</strain>
    </source>
</reference>
<feature type="binding site" evidence="10">
    <location>
        <position position="219"/>
    </location>
    <ligand>
        <name>5-aminolevulinate</name>
        <dbReference type="ChEBI" id="CHEBI:356416"/>
        <label>1</label>
    </ligand>
</feature>
<reference evidence="16" key="2">
    <citation type="submission" date="2013-07" db="EMBL/GenBank/DDBJ databases">
        <authorList>
            <person name="Morais-Silva F.O."/>
            <person name="Rezende A.M."/>
            <person name="Pimentel C."/>
            <person name="Resende D.M."/>
            <person name="Santos C.I."/>
            <person name="Clemente C."/>
            <person name="de Oliveira L.M."/>
            <person name="da Silva S.M."/>
            <person name="Costa D.A."/>
            <person name="Varela-Raposo A."/>
            <person name="Horacio E.C.A."/>
            <person name="Matos M."/>
            <person name="Flores O."/>
            <person name="Ruiz J.C."/>
            <person name="Rodrigues-Pousada C."/>
        </authorList>
    </citation>
    <scope>NUCLEOTIDE SEQUENCE [LARGE SCALE GENOMIC DNA]</scope>
    <source>
        <strain evidence="16">ATCC 19364 / DSM 1382 / NCIMB 9332 / VKM B-1759</strain>
    </source>
</reference>
<evidence type="ECO:0000256" key="6">
    <source>
        <dbReference type="ARBA" id="ARBA00023239"/>
    </source>
</evidence>
<dbReference type="Pfam" id="PF00490">
    <property type="entry name" value="ALAD"/>
    <property type="match status" value="1"/>
</dbReference>
<dbReference type="PANTHER" id="PTHR11458">
    <property type="entry name" value="DELTA-AMINOLEVULINIC ACID DEHYDRATASE"/>
    <property type="match status" value="1"/>
</dbReference>
<evidence type="ECO:0000256" key="14">
    <source>
        <dbReference type="RuleBase" id="RU004161"/>
    </source>
</evidence>
<proteinExistence type="inferred from homology"/>
<dbReference type="SMART" id="SM01004">
    <property type="entry name" value="ALAD"/>
    <property type="match status" value="1"/>
</dbReference>
<keyword evidence="11" id="KW-0479">Metal-binding</keyword>
<dbReference type="EC" id="4.2.1.24" evidence="3 13"/>
<dbReference type="UniPathway" id="UPA00251">
    <property type="reaction ID" value="UER00318"/>
</dbReference>
<evidence type="ECO:0000313" key="15">
    <source>
        <dbReference type="EMBL" id="AGW14360.1"/>
    </source>
</evidence>
<feature type="binding site" evidence="11">
    <location>
        <position position="124"/>
    </location>
    <ligand>
        <name>Zn(2+)</name>
        <dbReference type="ChEBI" id="CHEBI:29105"/>
        <note>catalytic</note>
    </ligand>
</feature>
<dbReference type="InterPro" id="IPR001731">
    <property type="entry name" value="ALAD"/>
</dbReference>
<dbReference type="AlphaFoldDB" id="T2GCQ1"/>
<keyword evidence="12" id="KW-0460">Magnesium</keyword>
<evidence type="ECO:0000256" key="13">
    <source>
        <dbReference type="RuleBase" id="RU000515"/>
    </source>
</evidence>
<feature type="binding site" evidence="10">
    <location>
        <position position="315"/>
    </location>
    <ligand>
        <name>5-aminolevulinate</name>
        <dbReference type="ChEBI" id="CHEBI:356416"/>
        <label>2</label>
    </ligand>
</feature>
<dbReference type="InterPro" id="IPR013785">
    <property type="entry name" value="Aldolase_TIM"/>
</dbReference>
<dbReference type="Proteomes" id="UP000016587">
    <property type="component" value="Chromosome"/>
</dbReference>
<dbReference type="GO" id="GO:0004655">
    <property type="term" value="F:porphobilinogen synthase activity"/>
    <property type="evidence" value="ECO:0007669"/>
    <property type="project" value="UniProtKB-EC"/>
</dbReference>
<gene>
    <name evidence="15" type="ORF">DGI_2629</name>
</gene>
<dbReference type="InterPro" id="IPR030656">
    <property type="entry name" value="ALAD_AS"/>
</dbReference>
<dbReference type="PANTHER" id="PTHR11458:SF0">
    <property type="entry name" value="DELTA-AMINOLEVULINIC ACID DEHYDRATASE"/>
    <property type="match status" value="1"/>
</dbReference>